<keyword evidence="1" id="KW-0812">Transmembrane</keyword>
<dbReference type="SUPFAM" id="SSF141868">
    <property type="entry name" value="EAL domain-like"/>
    <property type="match status" value="1"/>
</dbReference>
<feature type="transmembrane region" description="Helical" evidence="1">
    <location>
        <begin position="103"/>
        <end position="123"/>
    </location>
</feature>
<dbReference type="SUPFAM" id="SSF55073">
    <property type="entry name" value="Nucleotide cyclase"/>
    <property type="match status" value="1"/>
</dbReference>
<dbReference type="SMART" id="SM00052">
    <property type="entry name" value="EAL"/>
    <property type="match status" value="1"/>
</dbReference>
<dbReference type="InterPro" id="IPR052155">
    <property type="entry name" value="Biofilm_reg_signaling"/>
</dbReference>
<dbReference type="InterPro" id="IPR029787">
    <property type="entry name" value="Nucleotide_cyclase"/>
</dbReference>
<dbReference type="InterPro" id="IPR035919">
    <property type="entry name" value="EAL_sf"/>
</dbReference>
<evidence type="ECO:0000256" key="1">
    <source>
        <dbReference type="PROSITE-ProRule" id="PRU00244"/>
    </source>
</evidence>
<sequence>MHASHDPYVVAASFAIALLASYVTLDLARQVSNSSHQVRLAWWAAGSIVLGTGIWSMHFLAMQAFDLAIAVGFDGQLTLLSWLVAVAAAGLALRLASRPDAGLGSLALGAVVMGLGISAMHYLGMEAMKMLPAIVWNHSLVALSVLIAVLASATALHLFTAFRSAQHARRHWLQWGAALVMALAIGGMHYTGMAAARFAVDSISLSAGELSGPGMTALVLMATLLLLISTLFTSLLDARLQSTARRLAQSLQESNARLQAANDELQKRAFSDALTGLPNRLHFEDRLREARQRLDATPHRETQLAVLFVDLDGFKPINDSFGHAAGDLILRSAAERLVQVAHPPATVARVGGDEFLILLEGLASRAEAMDIAQQMLAALTRPFPVSGKSLQISGSIGIAIHPGQGDGSKLVAHADAAMYAAKRAGGARCVGFEPHMESDAAWQLELQNDLRGAIERGELALHYQPKIDVKLGRSSGVEALLRWNHPVHGAIGPTVFIALAERFGLIGHIGNWVINEACRQMADWAVQGLRMRVAVNLSVHQLRESDLAERIGSALQAHGVEAAQLLCEITESVAMEDIRATQHTLDGLARIGVFLSIDDFGTGHSTLNYLRQLPAKQLKIDRSFVSDLEHSAETRAVVGAVVNLAHALGLCVVAEGVETQGQRDILQAAGCDEFQGFFFARPMPAERLLAWLQAGQPPEPRGNP</sequence>
<dbReference type="KEGG" id="aant:HUK68_19350"/>
<dbReference type="PROSITE" id="PS50883">
    <property type="entry name" value="EAL"/>
    <property type="match status" value="1"/>
</dbReference>
<dbReference type="Proteomes" id="UP000509579">
    <property type="component" value="Chromosome"/>
</dbReference>
<name>A0A6N1X6Y9_9BURK</name>
<feature type="transmembrane region" description="Helical" evidence="1">
    <location>
        <begin position="77"/>
        <end position="96"/>
    </location>
</feature>
<dbReference type="PANTHER" id="PTHR44757:SF2">
    <property type="entry name" value="BIOFILM ARCHITECTURE MAINTENANCE PROTEIN MBAA"/>
    <property type="match status" value="1"/>
</dbReference>
<evidence type="ECO:0000259" key="4">
    <source>
        <dbReference type="PROSITE" id="PS50924"/>
    </source>
</evidence>
<proteinExistence type="predicted"/>
<accession>A0A6N1X6Y9</accession>
<dbReference type="CDD" id="cd01949">
    <property type="entry name" value="GGDEF"/>
    <property type="match status" value="1"/>
</dbReference>
<gene>
    <name evidence="5" type="ORF">HUK68_19350</name>
</gene>
<keyword evidence="1" id="KW-0472">Membrane</keyword>
<reference evidence="5 6" key="1">
    <citation type="submission" date="2020-06" db="EMBL/GenBank/DDBJ databases">
        <title>Acidovorax antarctica sp. nov., isolated from Corinth ice sheet soil, Antarctic Fields Peninsula.</title>
        <authorList>
            <person name="Xu Q."/>
            <person name="Peng F."/>
        </authorList>
    </citation>
    <scope>NUCLEOTIDE SEQUENCE [LARGE SCALE GENOMIC DNA]</scope>
    <source>
        <strain evidence="5 6">16-35-5</strain>
    </source>
</reference>
<evidence type="ECO:0000313" key="6">
    <source>
        <dbReference type="Proteomes" id="UP000509579"/>
    </source>
</evidence>
<evidence type="ECO:0000313" key="5">
    <source>
        <dbReference type="EMBL" id="QKV55121.1"/>
    </source>
</evidence>
<dbReference type="Pfam" id="PF00563">
    <property type="entry name" value="EAL"/>
    <property type="match status" value="1"/>
</dbReference>
<feature type="transmembrane region" description="Helical" evidence="1">
    <location>
        <begin position="172"/>
        <end position="195"/>
    </location>
</feature>
<feature type="transmembrane region" description="Helical" evidence="1">
    <location>
        <begin position="6"/>
        <end position="28"/>
    </location>
</feature>
<dbReference type="RefSeq" id="WP_175505909.1">
    <property type="nucleotide sequence ID" value="NZ_CP054840.1"/>
</dbReference>
<dbReference type="FunFam" id="3.20.20.450:FF:000001">
    <property type="entry name" value="Cyclic di-GMP phosphodiesterase yahA"/>
    <property type="match status" value="1"/>
</dbReference>
<feature type="domain" description="GGDEF" evidence="3">
    <location>
        <begin position="302"/>
        <end position="434"/>
    </location>
</feature>
<protein>
    <submittedName>
        <fullName evidence="5">Bifunctional diguanylate cyclase/phosphodiesterase</fullName>
    </submittedName>
</protein>
<dbReference type="PROSITE" id="PS50887">
    <property type="entry name" value="GGDEF"/>
    <property type="match status" value="1"/>
</dbReference>
<evidence type="ECO:0000259" key="2">
    <source>
        <dbReference type="PROSITE" id="PS50883"/>
    </source>
</evidence>
<dbReference type="InterPro" id="IPR043128">
    <property type="entry name" value="Rev_trsase/Diguanyl_cyclase"/>
</dbReference>
<dbReference type="InterPro" id="IPR000160">
    <property type="entry name" value="GGDEF_dom"/>
</dbReference>
<dbReference type="AlphaFoldDB" id="A0A6N1X6Y9"/>
<dbReference type="CDD" id="cd01948">
    <property type="entry name" value="EAL"/>
    <property type="match status" value="1"/>
</dbReference>
<dbReference type="NCBIfam" id="TIGR00254">
    <property type="entry name" value="GGDEF"/>
    <property type="match status" value="1"/>
</dbReference>
<feature type="transmembrane region" description="Helical" evidence="1">
    <location>
        <begin position="215"/>
        <end position="236"/>
    </location>
</feature>
<evidence type="ECO:0000259" key="3">
    <source>
        <dbReference type="PROSITE" id="PS50887"/>
    </source>
</evidence>
<dbReference type="GO" id="GO:0016020">
    <property type="term" value="C:membrane"/>
    <property type="evidence" value="ECO:0007669"/>
    <property type="project" value="UniProtKB-UniRule"/>
</dbReference>
<dbReference type="Gene3D" id="3.30.70.270">
    <property type="match status" value="1"/>
</dbReference>
<organism evidence="5 6">
    <name type="scientific">Comamonas antarctica</name>
    <dbReference type="NCBI Taxonomy" id="2743470"/>
    <lineage>
        <taxon>Bacteria</taxon>
        <taxon>Pseudomonadati</taxon>
        <taxon>Pseudomonadota</taxon>
        <taxon>Betaproteobacteria</taxon>
        <taxon>Burkholderiales</taxon>
        <taxon>Comamonadaceae</taxon>
        <taxon>Comamonas</taxon>
    </lineage>
</organism>
<dbReference type="Pfam" id="PF00990">
    <property type="entry name" value="GGDEF"/>
    <property type="match status" value="1"/>
</dbReference>
<feature type="domain" description="EAL" evidence="2">
    <location>
        <begin position="443"/>
        <end position="696"/>
    </location>
</feature>
<dbReference type="Gene3D" id="3.20.20.450">
    <property type="entry name" value="EAL domain"/>
    <property type="match status" value="1"/>
</dbReference>
<dbReference type="InterPro" id="IPR005330">
    <property type="entry name" value="MHYT_dom"/>
</dbReference>
<dbReference type="PROSITE" id="PS50924">
    <property type="entry name" value="MHYT"/>
    <property type="match status" value="1"/>
</dbReference>
<keyword evidence="6" id="KW-1185">Reference proteome</keyword>
<feature type="transmembrane region" description="Helical" evidence="1">
    <location>
        <begin position="135"/>
        <end position="160"/>
    </location>
</feature>
<dbReference type="SMART" id="SM00267">
    <property type="entry name" value="GGDEF"/>
    <property type="match status" value="1"/>
</dbReference>
<feature type="domain" description="MHYT" evidence="4">
    <location>
        <begin position="5"/>
        <end position="199"/>
    </location>
</feature>
<dbReference type="PANTHER" id="PTHR44757">
    <property type="entry name" value="DIGUANYLATE CYCLASE DGCP"/>
    <property type="match status" value="1"/>
</dbReference>
<dbReference type="Pfam" id="PF03707">
    <property type="entry name" value="MHYT"/>
    <property type="match status" value="2"/>
</dbReference>
<feature type="transmembrane region" description="Helical" evidence="1">
    <location>
        <begin position="40"/>
        <end position="65"/>
    </location>
</feature>
<dbReference type="EMBL" id="CP054840">
    <property type="protein sequence ID" value="QKV55121.1"/>
    <property type="molecule type" value="Genomic_DNA"/>
</dbReference>
<dbReference type="InterPro" id="IPR001633">
    <property type="entry name" value="EAL_dom"/>
</dbReference>
<keyword evidence="1" id="KW-1133">Transmembrane helix</keyword>